<evidence type="ECO:0000313" key="1">
    <source>
        <dbReference type="EMBL" id="MPN11464.1"/>
    </source>
</evidence>
<dbReference type="Gene3D" id="2.60.40.1190">
    <property type="match status" value="1"/>
</dbReference>
<proteinExistence type="predicted"/>
<comment type="caution">
    <text evidence="1">The sequence shown here is derived from an EMBL/GenBank/DDBJ whole genome shotgun (WGS) entry which is preliminary data.</text>
</comment>
<dbReference type="AlphaFoldDB" id="A0A645FG44"/>
<protein>
    <recommendedName>
        <fullName evidence="2">Carbohydrate-binding domain-containing protein</fullName>
    </recommendedName>
</protein>
<dbReference type="EMBL" id="VSSQ01057682">
    <property type="protein sequence ID" value="MPN11464.1"/>
    <property type="molecule type" value="Genomic_DNA"/>
</dbReference>
<dbReference type="SUPFAM" id="SSF49344">
    <property type="entry name" value="CBD9-like"/>
    <property type="match status" value="1"/>
</dbReference>
<evidence type="ECO:0008006" key="2">
    <source>
        <dbReference type="Google" id="ProtNLM"/>
    </source>
</evidence>
<accession>A0A645FG44</accession>
<name>A0A645FG44_9ZZZZ</name>
<sequence>MAFCDRDQEHLYTSGDLLEVFLKPASETWYWEIYANPKNARASFFFPGGGRALAGDFDRREHLMENLKVCATVDGTLNDWSDRDKGWTVEMAIPVTELTCFGAEVKAGSVWRFLIGRYNYSRWLEECEISGITRFKNDSRSFHHQPSFGFMKFLPAEAGGYSAFSTR</sequence>
<gene>
    <name evidence="1" type="ORF">SDC9_158767</name>
</gene>
<reference evidence="1" key="1">
    <citation type="submission" date="2019-08" db="EMBL/GenBank/DDBJ databases">
        <authorList>
            <person name="Kucharzyk K."/>
            <person name="Murdoch R.W."/>
            <person name="Higgins S."/>
            <person name="Loffler F."/>
        </authorList>
    </citation>
    <scope>NUCLEOTIDE SEQUENCE</scope>
</reference>
<organism evidence="1">
    <name type="scientific">bioreactor metagenome</name>
    <dbReference type="NCBI Taxonomy" id="1076179"/>
    <lineage>
        <taxon>unclassified sequences</taxon>
        <taxon>metagenomes</taxon>
        <taxon>ecological metagenomes</taxon>
    </lineage>
</organism>